<reference evidence="1 2" key="1">
    <citation type="journal article" date="2010" name="Science">
        <title>Plasticity of animal genome architecture unmasked by rapid evolution of a pelagic tunicate.</title>
        <authorList>
            <person name="Denoeud F."/>
            <person name="Henriet S."/>
            <person name="Mungpakdee S."/>
            <person name="Aury J.M."/>
            <person name="Da Silva C."/>
            <person name="Brinkmann H."/>
            <person name="Mikhaleva J."/>
            <person name="Olsen L.C."/>
            <person name="Jubin C."/>
            <person name="Canestro C."/>
            <person name="Bouquet J.M."/>
            <person name="Danks G."/>
            <person name="Poulain J."/>
            <person name="Campsteijn C."/>
            <person name="Adamski M."/>
            <person name="Cross I."/>
            <person name="Yadetie F."/>
            <person name="Muffato M."/>
            <person name="Louis A."/>
            <person name="Butcher S."/>
            <person name="Tsagkogeorga G."/>
            <person name="Konrad A."/>
            <person name="Singh S."/>
            <person name="Jensen M.F."/>
            <person name="Cong E.H."/>
            <person name="Eikeseth-Otteraa H."/>
            <person name="Noel B."/>
            <person name="Anthouard V."/>
            <person name="Porcel B.M."/>
            <person name="Kachouri-Lafond R."/>
            <person name="Nishino A."/>
            <person name="Ugolini M."/>
            <person name="Chourrout P."/>
            <person name="Nishida H."/>
            <person name="Aasland R."/>
            <person name="Huzurbazar S."/>
            <person name="Westhof E."/>
            <person name="Delsuc F."/>
            <person name="Lehrach H."/>
            <person name="Reinhardt R."/>
            <person name="Weissenbach J."/>
            <person name="Roy S.W."/>
            <person name="Artiguenave F."/>
            <person name="Postlethwait J.H."/>
            <person name="Manak J.R."/>
            <person name="Thompson E.M."/>
            <person name="Jaillon O."/>
            <person name="Du Pasquier L."/>
            <person name="Boudinot P."/>
            <person name="Liberles D.A."/>
            <person name="Volff J.N."/>
            <person name="Philippe H."/>
            <person name="Lenhard B."/>
            <person name="Roest Crollius H."/>
            <person name="Wincker P."/>
            <person name="Chourrout D."/>
        </authorList>
    </citation>
    <scope>NUCLEOTIDE SEQUENCE [LARGE SCALE GENOMIC DNA]</scope>
</reference>
<evidence type="ECO:0000313" key="1">
    <source>
        <dbReference type="EMBL" id="CBY13787.1"/>
    </source>
</evidence>
<dbReference type="InParanoid" id="E4XVR9"/>
<keyword evidence="2" id="KW-1185">Reference proteome</keyword>
<protein>
    <submittedName>
        <fullName evidence="1">Uncharacterized protein</fullName>
    </submittedName>
</protein>
<accession>E4XVR9</accession>
<proteinExistence type="predicted"/>
<sequence length="29" mass="3394">MSDYRVILNYGTKETRPTHNLTSFIFSDS</sequence>
<evidence type="ECO:0000313" key="2">
    <source>
        <dbReference type="Proteomes" id="UP000001307"/>
    </source>
</evidence>
<organism evidence="1 2">
    <name type="scientific">Oikopleura dioica</name>
    <name type="common">Tunicate</name>
    <dbReference type="NCBI Taxonomy" id="34765"/>
    <lineage>
        <taxon>Eukaryota</taxon>
        <taxon>Metazoa</taxon>
        <taxon>Chordata</taxon>
        <taxon>Tunicata</taxon>
        <taxon>Appendicularia</taxon>
        <taxon>Copelata</taxon>
        <taxon>Oikopleuridae</taxon>
        <taxon>Oikopleura</taxon>
    </lineage>
</organism>
<dbReference type="EMBL" id="FN653219">
    <property type="protein sequence ID" value="CBY13787.1"/>
    <property type="molecule type" value="Genomic_DNA"/>
</dbReference>
<name>E4XVR9_OIKDI</name>
<dbReference type="AlphaFoldDB" id="E4XVR9"/>
<dbReference type="Proteomes" id="UP000001307">
    <property type="component" value="Unassembled WGS sequence"/>
</dbReference>
<gene>
    <name evidence="1" type="ORF">GSOID_T00006715001</name>
</gene>